<keyword evidence="1" id="KW-0862">Zinc</keyword>
<feature type="transmembrane region" description="Helical" evidence="3">
    <location>
        <begin position="290"/>
        <end position="310"/>
    </location>
</feature>
<gene>
    <name evidence="5" type="ORF">HD556DRAFT_1367830</name>
</gene>
<reference evidence="5" key="1">
    <citation type="journal article" date="2020" name="New Phytol.">
        <title>Comparative genomics reveals dynamic genome evolution in host specialist ectomycorrhizal fungi.</title>
        <authorList>
            <person name="Lofgren L.A."/>
            <person name="Nguyen N.H."/>
            <person name="Vilgalys R."/>
            <person name="Ruytinx J."/>
            <person name="Liao H.L."/>
            <person name="Branco S."/>
            <person name="Kuo A."/>
            <person name="LaButti K."/>
            <person name="Lipzen A."/>
            <person name="Andreopoulos W."/>
            <person name="Pangilinan J."/>
            <person name="Riley R."/>
            <person name="Hundley H."/>
            <person name="Na H."/>
            <person name="Barry K."/>
            <person name="Grigoriev I.V."/>
            <person name="Stajich J.E."/>
            <person name="Kennedy P.G."/>
        </authorList>
    </citation>
    <scope>NUCLEOTIDE SEQUENCE</scope>
    <source>
        <strain evidence="5">S12</strain>
    </source>
</reference>
<keyword evidence="3" id="KW-0472">Membrane</keyword>
<feature type="transmembrane region" description="Helical" evidence="3">
    <location>
        <begin position="82"/>
        <end position="100"/>
    </location>
</feature>
<dbReference type="InterPro" id="IPR001841">
    <property type="entry name" value="Znf_RING"/>
</dbReference>
<dbReference type="OrthoDB" id="66726at2759"/>
<keyword evidence="1" id="KW-0479">Metal-binding</keyword>
<evidence type="ECO:0000256" key="3">
    <source>
        <dbReference type="SAM" id="Phobius"/>
    </source>
</evidence>
<evidence type="ECO:0000259" key="4">
    <source>
        <dbReference type="PROSITE" id="PS50089"/>
    </source>
</evidence>
<feature type="transmembrane region" description="Helical" evidence="3">
    <location>
        <begin position="316"/>
        <end position="342"/>
    </location>
</feature>
<keyword evidence="6" id="KW-1185">Reference proteome</keyword>
<protein>
    <recommendedName>
        <fullName evidence="4">RING-type domain-containing protein</fullName>
    </recommendedName>
</protein>
<dbReference type="EMBL" id="JABBWE010000024">
    <property type="protein sequence ID" value="KAG1794900.1"/>
    <property type="molecule type" value="Genomic_DNA"/>
</dbReference>
<name>A0A9P7AT31_9AGAM</name>
<dbReference type="GeneID" id="64596612"/>
<feature type="compositionally biased region" description="Acidic residues" evidence="2">
    <location>
        <begin position="514"/>
        <end position="523"/>
    </location>
</feature>
<dbReference type="GO" id="GO:0061630">
    <property type="term" value="F:ubiquitin protein ligase activity"/>
    <property type="evidence" value="ECO:0007669"/>
    <property type="project" value="TreeGrafter"/>
</dbReference>
<evidence type="ECO:0000256" key="2">
    <source>
        <dbReference type="SAM" id="MobiDB-lite"/>
    </source>
</evidence>
<sequence length="723" mass="80879">MLANATVEVFRLAKSSVIQASVTLLTFPVQLLGRIRKLGTDDRWMHGSESLFVFGVKHDLSDEFLLSQSPPPPVSAPLPGPWSFLTSWYVFGLVIMAVLLHRIRNIVVPRDEFMTRFTRTTRLRAFPYSAIQSIFPLDLSSSVTRLVLRSPSLYFVSKMVVIWFIVLAQAADKFPTWNLSWLQSAGTYVAKRETADLCWSTFCAVCGVLCMEGLTHGLEGGAHRPSPFNLLGYAFLLHTYSSPVTHWITLEGSTSRPDKHVVFTILLPLLQLTIIHLIGTKQDWSSHRLFPSAFVSLLALIHFHSVLWLSDSSYPLLSYVPCLFESSLLAVIFLALFLNAFTQIATEGKVSRLLFGHQAALIPQWDEDFSVALLRMGTASLEASSVLGLGNQVGGVTAVTPLPLNDGTLELNRLGVVSLSPAVEGPIKRRRFKKGFSNEVKTIKVTTTGGDIWFDTAWCRDLARLGMSLVQCARGLIMKSWNALRRRSRKPPNFPPRRIVVRNEATTSERNQDLDAEEAEEQEELYKRFIRGEPMDEDDEDFEYHPPETERNGSTSPSPSRSEHGSEEEEEEEGEEVPGQVTDEIVNLFSDLSSTPSAMTSASVLMAHMTHNSTLPMTRQRFEHLMSTPSQRSDSFLSDWSDVAAIRRPFSSGTGTTHEDSQDTMRNCVICTVEPRQIICWPCRCLAVCDDCRENLASRSSASTHTCPCCRRNVDGYSKIYIP</sequence>
<organism evidence="5 6">
    <name type="scientific">Suillus plorans</name>
    <dbReference type="NCBI Taxonomy" id="116603"/>
    <lineage>
        <taxon>Eukaryota</taxon>
        <taxon>Fungi</taxon>
        <taxon>Dikarya</taxon>
        <taxon>Basidiomycota</taxon>
        <taxon>Agaricomycotina</taxon>
        <taxon>Agaricomycetes</taxon>
        <taxon>Agaricomycetidae</taxon>
        <taxon>Boletales</taxon>
        <taxon>Suillineae</taxon>
        <taxon>Suillaceae</taxon>
        <taxon>Suillus</taxon>
    </lineage>
</organism>
<dbReference type="RefSeq" id="XP_041160939.1">
    <property type="nucleotide sequence ID" value="XM_041302848.1"/>
</dbReference>
<dbReference type="GO" id="GO:0006511">
    <property type="term" value="P:ubiquitin-dependent protein catabolic process"/>
    <property type="evidence" value="ECO:0007669"/>
    <property type="project" value="TreeGrafter"/>
</dbReference>
<keyword evidence="3" id="KW-1133">Transmembrane helix</keyword>
<dbReference type="AlphaFoldDB" id="A0A9P7AT31"/>
<dbReference type="GO" id="GO:0008270">
    <property type="term" value="F:zinc ion binding"/>
    <property type="evidence" value="ECO:0007669"/>
    <property type="project" value="UniProtKB-KW"/>
</dbReference>
<dbReference type="Proteomes" id="UP000719766">
    <property type="component" value="Unassembled WGS sequence"/>
</dbReference>
<keyword evidence="1" id="KW-0863">Zinc-finger</keyword>
<dbReference type="GO" id="GO:0016567">
    <property type="term" value="P:protein ubiquitination"/>
    <property type="evidence" value="ECO:0007669"/>
    <property type="project" value="TreeGrafter"/>
</dbReference>
<feature type="compositionally biased region" description="Basic and acidic residues" evidence="2">
    <location>
        <begin position="524"/>
        <end position="534"/>
    </location>
</feature>
<proteinExistence type="predicted"/>
<accession>A0A9P7AT31</accession>
<dbReference type="CDD" id="cd16616">
    <property type="entry name" value="mRING-HC-C4C4_Asi1p-like"/>
    <property type="match status" value="1"/>
</dbReference>
<dbReference type="PANTHER" id="PTHR22696:SF1">
    <property type="entry name" value="E3 UBIQUITIN-PROTEIN LIGASE RNF26"/>
    <property type="match status" value="1"/>
</dbReference>
<feature type="transmembrane region" description="Helical" evidence="3">
    <location>
        <begin position="260"/>
        <end position="278"/>
    </location>
</feature>
<feature type="domain" description="RING-type" evidence="4">
    <location>
        <begin position="668"/>
        <end position="711"/>
    </location>
</feature>
<keyword evidence="3" id="KW-0812">Transmembrane</keyword>
<dbReference type="InterPro" id="IPR013083">
    <property type="entry name" value="Znf_RING/FYVE/PHD"/>
</dbReference>
<evidence type="ECO:0000313" key="6">
    <source>
        <dbReference type="Proteomes" id="UP000719766"/>
    </source>
</evidence>
<feature type="compositionally biased region" description="Acidic residues" evidence="2">
    <location>
        <begin position="566"/>
        <end position="576"/>
    </location>
</feature>
<evidence type="ECO:0000256" key="1">
    <source>
        <dbReference type="PROSITE-ProRule" id="PRU00175"/>
    </source>
</evidence>
<feature type="region of interest" description="Disordered" evidence="2">
    <location>
        <begin position="486"/>
        <end position="580"/>
    </location>
</feature>
<dbReference type="PROSITE" id="PS50089">
    <property type="entry name" value="ZF_RING_2"/>
    <property type="match status" value="1"/>
</dbReference>
<comment type="caution">
    <text evidence="5">The sequence shown here is derived from an EMBL/GenBank/DDBJ whole genome shotgun (WGS) entry which is preliminary data.</text>
</comment>
<dbReference type="Pfam" id="PF13920">
    <property type="entry name" value="zf-C3HC4_3"/>
    <property type="match status" value="1"/>
</dbReference>
<dbReference type="Gene3D" id="3.30.40.10">
    <property type="entry name" value="Zinc/RING finger domain, C3HC4 (zinc finger)"/>
    <property type="match status" value="1"/>
</dbReference>
<evidence type="ECO:0000313" key="5">
    <source>
        <dbReference type="EMBL" id="KAG1794900.1"/>
    </source>
</evidence>
<dbReference type="PANTHER" id="PTHR22696">
    <property type="entry name" value="E3 UBIQUITIN-PROTEIN LIGASE RNF26"/>
    <property type="match status" value="1"/>
</dbReference>